<protein>
    <submittedName>
        <fullName evidence="1">DUF433 domain-containing protein</fullName>
    </submittedName>
</protein>
<dbReference type="AlphaFoldDB" id="A0A7S8IEY0"/>
<dbReference type="KEGG" id="pmet:G4Y79_01205"/>
<dbReference type="EMBL" id="CP062983">
    <property type="protein sequence ID" value="QPC83022.1"/>
    <property type="molecule type" value="Genomic_DNA"/>
</dbReference>
<name>A0A7S8IEY0_9CHLR</name>
<dbReference type="PANTHER" id="PTHR34849">
    <property type="entry name" value="SSL5025 PROTEIN"/>
    <property type="match status" value="1"/>
</dbReference>
<reference evidence="1 2" key="1">
    <citation type="submission" date="2020-02" db="EMBL/GenBank/DDBJ databases">
        <authorList>
            <person name="Zheng R.K."/>
            <person name="Sun C.M."/>
        </authorList>
    </citation>
    <scope>NUCLEOTIDE SEQUENCE [LARGE SCALE GENOMIC DNA]</scope>
    <source>
        <strain evidence="2">rifampicinis</strain>
    </source>
</reference>
<gene>
    <name evidence="1" type="ORF">G4Y79_01205</name>
</gene>
<dbReference type="RefSeq" id="WP_195171091.1">
    <property type="nucleotide sequence ID" value="NZ_CP062983.1"/>
</dbReference>
<evidence type="ECO:0000313" key="1">
    <source>
        <dbReference type="EMBL" id="QPC83022.1"/>
    </source>
</evidence>
<dbReference type="InterPro" id="IPR036388">
    <property type="entry name" value="WH-like_DNA-bd_sf"/>
</dbReference>
<dbReference type="Proteomes" id="UP000594468">
    <property type="component" value="Chromosome"/>
</dbReference>
<dbReference type="InterPro" id="IPR007367">
    <property type="entry name" value="DUF433"/>
</dbReference>
<dbReference type="Gene3D" id="1.10.10.10">
    <property type="entry name" value="Winged helix-like DNA-binding domain superfamily/Winged helix DNA-binding domain"/>
    <property type="match status" value="1"/>
</dbReference>
<dbReference type="InterPro" id="IPR009057">
    <property type="entry name" value="Homeodomain-like_sf"/>
</dbReference>
<dbReference type="PANTHER" id="PTHR34849:SF3">
    <property type="entry name" value="SSR2962 PROTEIN"/>
    <property type="match status" value="1"/>
</dbReference>
<dbReference type="SUPFAM" id="SSF46689">
    <property type="entry name" value="Homeodomain-like"/>
    <property type="match status" value="1"/>
</dbReference>
<evidence type="ECO:0000313" key="2">
    <source>
        <dbReference type="Proteomes" id="UP000594468"/>
    </source>
</evidence>
<proteinExistence type="predicted"/>
<keyword evidence="2" id="KW-1185">Reference proteome</keyword>
<sequence length="71" mass="7825">MTETVIIKDPDILGGIPVFRGTRVPVQNLIDYLATGETIDSFLDDFPTVTREQVIQFLEYAGAVAAHENSD</sequence>
<organism evidence="1 2">
    <name type="scientific">Phototrophicus methaneseepsis</name>
    <dbReference type="NCBI Taxonomy" id="2710758"/>
    <lineage>
        <taxon>Bacteria</taxon>
        <taxon>Bacillati</taxon>
        <taxon>Chloroflexota</taxon>
        <taxon>Candidatus Thermofontia</taxon>
        <taxon>Phototrophicales</taxon>
        <taxon>Phototrophicaceae</taxon>
        <taxon>Phototrophicus</taxon>
    </lineage>
</organism>
<accession>A0A7S8IEY0</accession>
<dbReference type="Pfam" id="PF04255">
    <property type="entry name" value="DUF433"/>
    <property type="match status" value="1"/>
</dbReference>